<organism evidence="6 7">
    <name type="scientific">Peribacillus simplex</name>
    <dbReference type="NCBI Taxonomy" id="1478"/>
    <lineage>
        <taxon>Bacteria</taxon>
        <taxon>Bacillati</taxon>
        <taxon>Bacillota</taxon>
        <taxon>Bacilli</taxon>
        <taxon>Bacillales</taxon>
        <taxon>Bacillaceae</taxon>
        <taxon>Peribacillus</taxon>
    </lineage>
</organism>
<evidence type="ECO:0000256" key="3">
    <source>
        <dbReference type="ARBA" id="ARBA00022679"/>
    </source>
</evidence>
<dbReference type="PANTHER" id="PTHR30201:SF2">
    <property type="entry name" value="2-(5''-TRIPHOSPHORIBOSYL)-3'-DEPHOSPHOCOENZYME-A SYNTHASE"/>
    <property type="match status" value="1"/>
</dbReference>
<dbReference type="Proteomes" id="UP000064189">
    <property type="component" value="Unassembled WGS sequence"/>
</dbReference>
<dbReference type="PANTHER" id="PTHR30201">
    <property type="entry name" value="TRIPHOSPHORIBOSYL-DEPHOSPHO-COA SYNTHASE"/>
    <property type="match status" value="1"/>
</dbReference>
<evidence type="ECO:0000256" key="4">
    <source>
        <dbReference type="ARBA" id="ARBA00022741"/>
    </source>
</evidence>
<dbReference type="AlphaFoldDB" id="A0A109MWR6"/>
<comment type="caution">
    <text evidence="6">The sequence shown here is derived from an EMBL/GenBank/DDBJ whole genome shotgun (WGS) entry which is preliminary data.</text>
</comment>
<dbReference type="GO" id="GO:0005524">
    <property type="term" value="F:ATP binding"/>
    <property type="evidence" value="ECO:0007669"/>
    <property type="project" value="UniProtKB-KW"/>
</dbReference>
<dbReference type="InterPro" id="IPR002736">
    <property type="entry name" value="CitG"/>
</dbReference>
<comment type="catalytic activity">
    <reaction evidence="1">
        <text>3'-dephospho-CoA + ATP = 2'-(5''-triphospho-alpha-D-ribosyl)-3'-dephospho-CoA + adenine</text>
        <dbReference type="Rhea" id="RHEA:15117"/>
        <dbReference type="ChEBI" id="CHEBI:16708"/>
        <dbReference type="ChEBI" id="CHEBI:30616"/>
        <dbReference type="ChEBI" id="CHEBI:57328"/>
        <dbReference type="ChEBI" id="CHEBI:61378"/>
        <dbReference type="EC" id="2.4.2.52"/>
    </reaction>
</comment>
<gene>
    <name evidence="6" type="ORF">AS888_21995</name>
</gene>
<proteinExistence type="predicted"/>
<dbReference type="EC" id="2.4.2.52" evidence="2"/>
<dbReference type="Gene3D" id="1.10.4200.10">
    <property type="entry name" value="Triphosphoribosyl-dephospho-CoA protein"/>
    <property type="match status" value="1"/>
</dbReference>
<protein>
    <recommendedName>
        <fullName evidence="2">triphosphoribosyl-dephospho-CoA synthase</fullName>
        <ecNumber evidence="2">2.4.2.52</ecNumber>
    </recommendedName>
</protein>
<evidence type="ECO:0000313" key="7">
    <source>
        <dbReference type="Proteomes" id="UP000064189"/>
    </source>
</evidence>
<name>A0A109MWR6_9BACI</name>
<keyword evidence="5" id="KW-0067">ATP-binding</keyword>
<evidence type="ECO:0000256" key="2">
    <source>
        <dbReference type="ARBA" id="ARBA00012074"/>
    </source>
</evidence>
<dbReference type="EMBL" id="LNNH01000028">
    <property type="protein sequence ID" value="KWW17457.1"/>
    <property type="molecule type" value="Genomic_DNA"/>
</dbReference>
<sequence length="265" mass="28699">MEEVELTPKPGLVDLDNDGSHQDLSIHLMRKSALSLQETFARIAYISHGRSPSLSLRREIATIGREGETCMFKATGGVNTHKGAIWAMGLLVSAAAMGTGSHTIKEVLALAGETARYPDCHSSITVTNGMMAQKKYGVLGARGEAQREFPHIRNVSLPMLHRSRANGLPENEARLHSLLALISVLDDTCILHRGGRGALLFAKKRSAEILSTGRLEGLDSLNEEFMLHDISPGGSADLLAATLFLDKLEPNRIEAEVQNAFGCTY</sequence>
<dbReference type="GO" id="GO:0046917">
    <property type="term" value="F:triphosphoribosyl-dephospho-CoA synthase activity"/>
    <property type="evidence" value="ECO:0007669"/>
    <property type="project" value="UniProtKB-EC"/>
</dbReference>
<keyword evidence="3" id="KW-0808">Transferase</keyword>
<keyword evidence="4" id="KW-0547">Nucleotide-binding</keyword>
<evidence type="ECO:0000256" key="5">
    <source>
        <dbReference type="ARBA" id="ARBA00022840"/>
    </source>
</evidence>
<accession>A0A109MWR6</accession>
<dbReference type="Pfam" id="PF01874">
    <property type="entry name" value="CitG"/>
    <property type="match status" value="1"/>
</dbReference>
<dbReference type="GO" id="GO:0051191">
    <property type="term" value="P:prosthetic group biosynthetic process"/>
    <property type="evidence" value="ECO:0007669"/>
    <property type="project" value="TreeGrafter"/>
</dbReference>
<keyword evidence="7" id="KW-1185">Reference proteome</keyword>
<evidence type="ECO:0000313" key="6">
    <source>
        <dbReference type="EMBL" id="KWW17457.1"/>
    </source>
</evidence>
<reference evidence="6 7" key="1">
    <citation type="submission" date="2015-11" db="EMBL/GenBank/DDBJ databases">
        <title>Genome Sequence of Bacillus simplex strain VanAntwerpen2.</title>
        <authorList>
            <person name="Couger M.B."/>
        </authorList>
    </citation>
    <scope>NUCLEOTIDE SEQUENCE [LARGE SCALE GENOMIC DNA]</scope>
    <source>
        <strain evidence="6 7">VanAntwerpen02</strain>
    </source>
</reference>
<evidence type="ECO:0000256" key="1">
    <source>
        <dbReference type="ARBA" id="ARBA00001210"/>
    </source>
</evidence>